<dbReference type="PANTHER" id="PTHR11731">
    <property type="entry name" value="PROTEASE FAMILY S9B,C DIPEPTIDYL-PEPTIDASE IV-RELATED"/>
    <property type="match status" value="1"/>
</dbReference>
<feature type="region of interest" description="Disordered" evidence="1">
    <location>
        <begin position="133"/>
        <end position="154"/>
    </location>
</feature>
<dbReference type="RefSeq" id="WP_096431773.1">
    <property type="nucleotide sequence ID" value="NZ_AP018042.1"/>
</dbReference>
<feature type="compositionally biased region" description="Basic and acidic residues" evidence="1">
    <location>
        <begin position="143"/>
        <end position="154"/>
    </location>
</feature>
<dbReference type="InterPro" id="IPR029058">
    <property type="entry name" value="AB_hydrolase_fold"/>
</dbReference>
<dbReference type="EMBL" id="AP018042">
    <property type="protein sequence ID" value="BAX81916.1"/>
    <property type="molecule type" value="Genomic_DNA"/>
</dbReference>
<dbReference type="Proteomes" id="UP000218267">
    <property type="component" value="Chromosome"/>
</dbReference>
<evidence type="ECO:0000313" key="4">
    <source>
        <dbReference type="EMBL" id="BAX81916.1"/>
    </source>
</evidence>
<dbReference type="Pfam" id="PF00930">
    <property type="entry name" value="DPPIV_N"/>
    <property type="match status" value="1"/>
</dbReference>
<dbReference type="SUPFAM" id="SSF82171">
    <property type="entry name" value="DPP6 N-terminal domain-like"/>
    <property type="match status" value="1"/>
</dbReference>
<evidence type="ECO:0000259" key="2">
    <source>
        <dbReference type="Pfam" id="PF00326"/>
    </source>
</evidence>
<dbReference type="PANTHER" id="PTHR11731:SF193">
    <property type="entry name" value="DIPEPTIDYL PEPTIDASE 9"/>
    <property type="match status" value="1"/>
</dbReference>
<dbReference type="SUPFAM" id="SSF53474">
    <property type="entry name" value="alpha/beta-Hydrolases"/>
    <property type="match status" value="1"/>
</dbReference>
<name>A0A1Y1CNB8_9BACT</name>
<reference evidence="4 5" key="1">
    <citation type="journal article" date="2018" name="Mar. Genomics">
        <title>Complete genome sequence of Marinifilaceae bacterium strain SPP2, isolated from the Antarctic marine sediment.</title>
        <authorList>
            <person name="Watanabe M."/>
            <person name="Kojima H."/>
            <person name="Fukui M."/>
        </authorList>
    </citation>
    <scope>NUCLEOTIDE SEQUENCE [LARGE SCALE GENOMIC DNA]</scope>
    <source>
        <strain evidence="4 5">SPP2</strain>
    </source>
</reference>
<gene>
    <name evidence="4" type="ORF">ALGA_3624</name>
</gene>
<dbReference type="OrthoDB" id="9812921at2"/>
<dbReference type="InterPro" id="IPR050278">
    <property type="entry name" value="Serine_Prot_S9B/DPPIV"/>
</dbReference>
<evidence type="ECO:0000313" key="5">
    <source>
        <dbReference type="Proteomes" id="UP000218267"/>
    </source>
</evidence>
<dbReference type="Gene3D" id="2.140.10.30">
    <property type="entry name" value="Dipeptidylpeptidase IV, N-terminal domain"/>
    <property type="match status" value="1"/>
</dbReference>
<dbReference type="InterPro" id="IPR002469">
    <property type="entry name" value="Peptidase_S9B_N"/>
</dbReference>
<accession>A0A1Y1CNB8</accession>
<feature type="domain" description="Peptidase S9 prolyl oligopeptidase catalytic" evidence="2">
    <location>
        <begin position="616"/>
        <end position="801"/>
    </location>
</feature>
<dbReference type="AlphaFoldDB" id="A0A1Y1CNB8"/>
<dbReference type="GO" id="GO:0008239">
    <property type="term" value="F:dipeptidyl-peptidase activity"/>
    <property type="evidence" value="ECO:0007669"/>
    <property type="project" value="TreeGrafter"/>
</dbReference>
<reference evidence="5" key="2">
    <citation type="journal article" date="2020" name="Antonie Van Leeuwenhoek">
        <title>Labilibaculum antarcticum sp. nov., a novel facultative anaerobic, psychrotorelant bacterium isolated from marine sediment of Antarctica.</title>
        <authorList>
            <person name="Watanabe M."/>
            <person name="Kojima H."/>
            <person name="Fukui M."/>
        </authorList>
    </citation>
    <scope>NUCLEOTIDE SEQUENCE [LARGE SCALE GENOMIC DNA]</scope>
    <source>
        <strain evidence="5">SPP2</strain>
    </source>
</reference>
<evidence type="ECO:0000256" key="1">
    <source>
        <dbReference type="SAM" id="MobiDB-lite"/>
    </source>
</evidence>
<dbReference type="GO" id="GO:0008236">
    <property type="term" value="F:serine-type peptidase activity"/>
    <property type="evidence" value="ECO:0007669"/>
    <property type="project" value="InterPro"/>
</dbReference>
<keyword evidence="5" id="KW-1185">Reference proteome</keyword>
<organism evidence="4 5">
    <name type="scientific">Labilibaculum antarcticum</name>
    <dbReference type="NCBI Taxonomy" id="1717717"/>
    <lineage>
        <taxon>Bacteria</taxon>
        <taxon>Pseudomonadati</taxon>
        <taxon>Bacteroidota</taxon>
        <taxon>Bacteroidia</taxon>
        <taxon>Marinilabiliales</taxon>
        <taxon>Marinifilaceae</taxon>
        <taxon>Labilibaculum</taxon>
    </lineage>
</organism>
<feature type="domain" description="Dipeptidylpeptidase IV N-terminal" evidence="3">
    <location>
        <begin position="187"/>
        <end position="528"/>
    </location>
</feature>
<dbReference type="GO" id="GO:0006508">
    <property type="term" value="P:proteolysis"/>
    <property type="evidence" value="ECO:0007669"/>
    <property type="project" value="InterPro"/>
</dbReference>
<sequence>MKRNLLTLLFLLIGIGLFAQEVPVTKANYELAAKFSPNRLKNMVYSTSLTPHWLKNGEKFWYNYKTSEGNIYYLVNPVSNTKVKLFDAVKMAADMSRLTADPFDAQHMYISKLKFINNEKTIQFEVKSKLVEEEEKDDEEDGDKQVEKKDGEEKKKDKKKMVAKVWHFEYQIASEKLNLLDDFEKSLEQKDWASVAPNQEYVIFAKHHNLYWMDAENYKKAQKSEKDSTIIEHELTTDGVEYYSYGSGTYGKTNKEIEEEKDKRKETYVTFSADSKKFALTREDEREVKDLWVINSVASPRPTLEKYKYHMPGEKEAPQYEILIFDWDSKESVKVKAAAFKDQSLSILRAPKKKMNADDDLKFSKWISTNSDVLYFKRQSRDMKRVDICTANTSTGEVKVLIEERLNTYIETKPIGFVNNGKELIQWSERDGWAHFYLYDGEGNLKNQITSGAWHCEKIQGIDEKNRVLYFTGNARENGEDPYYSHLYSVNFDGSGLKLLNKGDFSHDVSLNDQNHYFVNNSSRVNTAPVSALYNAKGNKLMDLETTDLSRLFEAGYQFPEPFKVKAGDGVTDIYGVMYKPFDFDPNKKYPILTYVYPGPQTEAVYKSFSTRMDRADRMAQLGFIVVTIGNRGGHPARSKWYHNYGYGNLRDYGLEDKKVGLEQLANRFDFIDINKVGIFGHSGGGFMSTAAMLVYPDFFKVAVSAAGNHDNNIYNRWWSETHHGVKEEISEKGDTTFTYKIDTNPSLAKNLKGKLMIVTGDIDNNVHPGNTIRMANALIKANKRFDFFIYPGQRHGFGDMSEYSFWLRGEYFCKYLLGDFRNSADYVEMQNDQPRN</sequence>
<dbReference type="Pfam" id="PF00326">
    <property type="entry name" value="Peptidase_S9"/>
    <property type="match status" value="1"/>
</dbReference>
<dbReference type="KEGG" id="mbas:ALGA_3624"/>
<feature type="compositionally biased region" description="Acidic residues" evidence="1">
    <location>
        <begin position="133"/>
        <end position="142"/>
    </location>
</feature>
<dbReference type="Gene3D" id="3.40.50.1820">
    <property type="entry name" value="alpha/beta hydrolase"/>
    <property type="match status" value="1"/>
</dbReference>
<proteinExistence type="predicted"/>
<dbReference type="InterPro" id="IPR001375">
    <property type="entry name" value="Peptidase_S9_cat"/>
</dbReference>
<protein>
    <submittedName>
        <fullName evidence="4">Peptidase S9</fullName>
    </submittedName>
</protein>
<evidence type="ECO:0000259" key="3">
    <source>
        <dbReference type="Pfam" id="PF00930"/>
    </source>
</evidence>